<gene>
    <name evidence="3" type="ORF">ENS64_18485</name>
</gene>
<dbReference type="PRINTS" id="PR00081">
    <property type="entry name" value="GDHRDH"/>
</dbReference>
<dbReference type="AlphaFoldDB" id="A0A7C4QR74"/>
<organism evidence="3">
    <name type="scientific">Schlesneria paludicola</name>
    <dbReference type="NCBI Taxonomy" id="360056"/>
    <lineage>
        <taxon>Bacteria</taxon>
        <taxon>Pseudomonadati</taxon>
        <taxon>Planctomycetota</taxon>
        <taxon>Planctomycetia</taxon>
        <taxon>Planctomycetales</taxon>
        <taxon>Planctomycetaceae</taxon>
        <taxon>Schlesneria</taxon>
    </lineage>
</organism>
<evidence type="ECO:0000313" key="3">
    <source>
        <dbReference type="EMBL" id="HGT41240.1"/>
    </source>
</evidence>
<protein>
    <submittedName>
        <fullName evidence="3">SDR family oxidoreductase</fullName>
    </submittedName>
</protein>
<accession>A0A7C4QR74</accession>
<comment type="similarity">
    <text evidence="1">Belongs to the short-chain dehydrogenases/reductases (SDR) family.</text>
</comment>
<dbReference type="Gene3D" id="3.40.50.720">
    <property type="entry name" value="NAD(P)-binding Rossmann-like Domain"/>
    <property type="match status" value="1"/>
</dbReference>
<dbReference type="SUPFAM" id="SSF51735">
    <property type="entry name" value="NAD(P)-binding Rossmann-fold domains"/>
    <property type="match status" value="1"/>
</dbReference>
<evidence type="ECO:0000256" key="1">
    <source>
        <dbReference type="ARBA" id="ARBA00006484"/>
    </source>
</evidence>
<keyword evidence="2" id="KW-0560">Oxidoreductase</keyword>
<dbReference type="Pfam" id="PF00106">
    <property type="entry name" value="adh_short"/>
    <property type="match status" value="1"/>
</dbReference>
<proteinExistence type="inferred from homology"/>
<name>A0A7C4QR74_9PLAN</name>
<evidence type="ECO:0000256" key="2">
    <source>
        <dbReference type="ARBA" id="ARBA00023002"/>
    </source>
</evidence>
<dbReference type="CDD" id="cd05233">
    <property type="entry name" value="SDR_c"/>
    <property type="match status" value="1"/>
</dbReference>
<dbReference type="GO" id="GO:0016491">
    <property type="term" value="F:oxidoreductase activity"/>
    <property type="evidence" value="ECO:0007669"/>
    <property type="project" value="UniProtKB-KW"/>
</dbReference>
<dbReference type="InterPro" id="IPR002347">
    <property type="entry name" value="SDR_fam"/>
</dbReference>
<dbReference type="PANTHER" id="PTHR44196">
    <property type="entry name" value="DEHYDROGENASE/REDUCTASE SDR FAMILY MEMBER 7B"/>
    <property type="match status" value="1"/>
</dbReference>
<reference evidence="3" key="1">
    <citation type="journal article" date="2020" name="mSystems">
        <title>Genome- and Community-Level Interaction Insights into Carbon Utilization and Element Cycling Functions of Hydrothermarchaeota in Hydrothermal Sediment.</title>
        <authorList>
            <person name="Zhou Z."/>
            <person name="Liu Y."/>
            <person name="Xu W."/>
            <person name="Pan J."/>
            <person name="Luo Z.H."/>
            <person name="Li M."/>
        </authorList>
    </citation>
    <scope>NUCLEOTIDE SEQUENCE [LARGE SCALE GENOMIC DNA]</scope>
    <source>
        <strain evidence="3">SpSt-508</strain>
    </source>
</reference>
<dbReference type="PANTHER" id="PTHR44196:SF1">
    <property type="entry name" value="DEHYDROGENASE_REDUCTASE SDR FAMILY MEMBER 7B"/>
    <property type="match status" value="1"/>
</dbReference>
<dbReference type="GO" id="GO:0016020">
    <property type="term" value="C:membrane"/>
    <property type="evidence" value="ECO:0007669"/>
    <property type="project" value="TreeGrafter"/>
</dbReference>
<dbReference type="EMBL" id="DSVQ01000019">
    <property type="protein sequence ID" value="HGT41240.1"/>
    <property type="molecule type" value="Genomic_DNA"/>
</dbReference>
<dbReference type="InterPro" id="IPR036291">
    <property type="entry name" value="NAD(P)-bd_dom_sf"/>
</dbReference>
<comment type="caution">
    <text evidence="3">The sequence shown here is derived from an EMBL/GenBank/DDBJ whole genome shotgun (WGS) entry which is preliminary data.</text>
</comment>
<sequence>MSETLEGRVAVVVGASSGMGRATAVLLAQHHMTVVAAARRLERLQELAKVPGIHWCMCDATDRVQVEQLVETAYRLHDRLDLLVYASGVNIPDRALLQLTPQRWHELLEANVTGAFHCTQCVVPRMRSSGGGLIVYVSSAAVQRPDVSGVAYQASKHALVGLAEGTRVEEREHGIRTTVLFPGLCDTEILTRRPTPTPPEVLAKALLPEDVAAAVLFLAQLPPRVLVPALPIVPAGLW</sequence>